<evidence type="ECO:0000256" key="5">
    <source>
        <dbReference type="SAM" id="Phobius"/>
    </source>
</evidence>
<dbReference type="Pfam" id="PF00892">
    <property type="entry name" value="EamA"/>
    <property type="match status" value="1"/>
</dbReference>
<dbReference type="AlphaFoldDB" id="A0AAD4M3H2"/>
<evidence type="ECO:0000313" key="8">
    <source>
        <dbReference type="Proteomes" id="UP001203297"/>
    </source>
</evidence>
<organism evidence="7 8">
    <name type="scientific">Multifurca ochricompacta</name>
    <dbReference type="NCBI Taxonomy" id="376703"/>
    <lineage>
        <taxon>Eukaryota</taxon>
        <taxon>Fungi</taxon>
        <taxon>Dikarya</taxon>
        <taxon>Basidiomycota</taxon>
        <taxon>Agaricomycotina</taxon>
        <taxon>Agaricomycetes</taxon>
        <taxon>Russulales</taxon>
        <taxon>Russulaceae</taxon>
        <taxon>Multifurca</taxon>
    </lineage>
</organism>
<evidence type="ECO:0000256" key="4">
    <source>
        <dbReference type="ARBA" id="ARBA00023136"/>
    </source>
</evidence>
<proteinExistence type="predicted"/>
<feature type="transmembrane region" description="Helical" evidence="5">
    <location>
        <begin position="246"/>
        <end position="266"/>
    </location>
</feature>
<dbReference type="Proteomes" id="UP001203297">
    <property type="component" value="Unassembled WGS sequence"/>
</dbReference>
<evidence type="ECO:0000313" key="7">
    <source>
        <dbReference type="EMBL" id="KAI0300666.1"/>
    </source>
</evidence>
<dbReference type="GO" id="GO:0016020">
    <property type="term" value="C:membrane"/>
    <property type="evidence" value="ECO:0007669"/>
    <property type="project" value="UniProtKB-SubCell"/>
</dbReference>
<keyword evidence="8" id="KW-1185">Reference proteome</keyword>
<dbReference type="InterPro" id="IPR000620">
    <property type="entry name" value="EamA_dom"/>
</dbReference>
<evidence type="ECO:0000259" key="6">
    <source>
        <dbReference type="Pfam" id="PF00892"/>
    </source>
</evidence>
<feature type="transmembrane region" description="Helical" evidence="5">
    <location>
        <begin position="81"/>
        <end position="103"/>
    </location>
</feature>
<evidence type="ECO:0000256" key="3">
    <source>
        <dbReference type="ARBA" id="ARBA00022989"/>
    </source>
</evidence>
<protein>
    <recommendedName>
        <fullName evidence="6">EamA domain-containing protein</fullName>
    </recommendedName>
</protein>
<dbReference type="PANTHER" id="PTHR22911">
    <property type="entry name" value="ACYL-MALONYL CONDENSING ENZYME-RELATED"/>
    <property type="match status" value="1"/>
</dbReference>
<keyword evidence="3 5" id="KW-1133">Transmembrane helix</keyword>
<comment type="caution">
    <text evidence="7">The sequence shown here is derived from an EMBL/GenBank/DDBJ whole genome shotgun (WGS) entry which is preliminary data.</text>
</comment>
<feature type="domain" description="EamA" evidence="6">
    <location>
        <begin position="18"/>
        <end position="149"/>
    </location>
</feature>
<evidence type="ECO:0000256" key="1">
    <source>
        <dbReference type="ARBA" id="ARBA00004141"/>
    </source>
</evidence>
<feature type="transmembrane region" description="Helical" evidence="5">
    <location>
        <begin position="215"/>
        <end position="234"/>
    </location>
</feature>
<keyword evidence="2 5" id="KW-0812">Transmembrane</keyword>
<reference evidence="7" key="1">
    <citation type="journal article" date="2022" name="New Phytol.">
        <title>Evolutionary transition to the ectomycorrhizal habit in the genomes of a hyperdiverse lineage of mushroom-forming fungi.</title>
        <authorList>
            <person name="Looney B."/>
            <person name="Miyauchi S."/>
            <person name="Morin E."/>
            <person name="Drula E."/>
            <person name="Courty P.E."/>
            <person name="Kohler A."/>
            <person name="Kuo A."/>
            <person name="LaButti K."/>
            <person name="Pangilinan J."/>
            <person name="Lipzen A."/>
            <person name="Riley R."/>
            <person name="Andreopoulos W."/>
            <person name="He G."/>
            <person name="Johnson J."/>
            <person name="Nolan M."/>
            <person name="Tritt A."/>
            <person name="Barry K.W."/>
            <person name="Grigoriev I.V."/>
            <person name="Nagy L.G."/>
            <person name="Hibbett D."/>
            <person name="Henrissat B."/>
            <person name="Matheny P.B."/>
            <person name="Labbe J."/>
            <person name="Martin F.M."/>
        </authorList>
    </citation>
    <scope>NUCLEOTIDE SEQUENCE</scope>
    <source>
        <strain evidence="7">BPL690</strain>
    </source>
</reference>
<evidence type="ECO:0000256" key="2">
    <source>
        <dbReference type="ARBA" id="ARBA00022692"/>
    </source>
</evidence>
<feature type="transmembrane region" description="Helical" evidence="5">
    <location>
        <begin position="115"/>
        <end position="132"/>
    </location>
</feature>
<feature type="transmembrane region" description="Helical" evidence="5">
    <location>
        <begin position="183"/>
        <end position="203"/>
    </location>
</feature>
<dbReference type="EMBL" id="WTXG01000017">
    <property type="protein sequence ID" value="KAI0300666.1"/>
    <property type="molecule type" value="Genomic_DNA"/>
</dbReference>
<dbReference type="SUPFAM" id="SSF103481">
    <property type="entry name" value="Multidrug resistance efflux transporter EmrE"/>
    <property type="match status" value="1"/>
</dbReference>
<name>A0AAD4M3H2_9AGAM</name>
<feature type="transmembrane region" description="Helical" evidence="5">
    <location>
        <begin position="278"/>
        <end position="297"/>
    </location>
</feature>
<accession>A0AAD4M3H2</accession>
<feature type="transmembrane region" description="Helical" evidence="5">
    <location>
        <begin position="141"/>
        <end position="163"/>
    </location>
</feature>
<dbReference type="PANTHER" id="PTHR22911:SF6">
    <property type="entry name" value="SOLUTE CARRIER FAMILY 35 MEMBER G1"/>
    <property type="match status" value="1"/>
</dbReference>
<comment type="subcellular location">
    <subcellularLocation>
        <location evidence="1">Membrane</location>
        <topology evidence="1">Multi-pass membrane protein</topology>
    </subcellularLocation>
</comment>
<gene>
    <name evidence="7" type="ORF">B0F90DRAFT_1629305</name>
</gene>
<sequence>MLWFITASVSAFLDDNAGLMLVGASQFFLSAMYVSVKILNSLDKPVPTLELIWVRMVFTYICSIAYMYWRKIPDPLLGPKGLRLLLVLRALWGVFFGLSGMYFSLQHLSLSDAMVLSYLAPILTGFSGAIFLKESLSLKDVLAGCAIILISRPRFLFGGLHLIRSVDNIPADQSEIATPEQRMLSIIAALIGVLGATGAYTCLRAIGKRAHTIHSLTFFSSQCILASTIGMIIFKIPPVIPMRVSWIAMLLLIGIFGFIAQILLTMGFQRETAARGTLALYTGACLLPYTVVFALAFERTIFHTSPSSFSIAGTAVIIGSAIYTTVLFSKSHCFSSHLIPL</sequence>
<feature type="transmembrane region" description="Helical" evidence="5">
    <location>
        <begin position="309"/>
        <end position="328"/>
    </location>
</feature>
<dbReference type="InterPro" id="IPR037185">
    <property type="entry name" value="EmrE-like"/>
</dbReference>
<keyword evidence="4 5" id="KW-0472">Membrane</keyword>
<feature type="transmembrane region" description="Helical" evidence="5">
    <location>
        <begin position="48"/>
        <end position="69"/>
    </location>
</feature>